<evidence type="ECO:0000256" key="5">
    <source>
        <dbReference type="ARBA" id="ARBA00023054"/>
    </source>
</evidence>
<feature type="region of interest" description="Disordered" evidence="7">
    <location>
        <begin position="414"/>
        <end position="447"/>
    </location>
</feature>
<dbReference type="PANTHER" id="PTHR31183:SF2">
    <property type="entry name" value="TRICHOPLEIN KERATIN FILAMENT-BINDING PROTEIN"/>
    <property type="match status" value="1"/>
</dbReference>
<protein>
    <recommendedName>
        <fullName evidence="3">Trichoplein keratin filament-binding protein</fullName>
    </recommendedName>
</protein>
<feature type="region of interest" description="Disordered" evidence="7">
    <location>
        <begin position="106"/>
        <end position="128"/>
    </location>
</feature>
<keyword evidence="9" id="KW-0416">Keratin</keyword>
<accession>A0A8J4TWZ3</accession>
<feature type="compositionally biased region" description="Basic and acidic residues" evidence="7">
    <location>
        <begin position="175"/>
        <end position="217"/>
    </location>
</feature>
<dbReference type="EMBL" id="QNUK01000423">
    <property type="protein sequence ID" value="KAF5893601.1"/>
    <property type="molecule type" value="Genomic_DNA"/>
</dbReference>
<dbReference type="GO" id="GO:0045095">
    <property type="term" value="C:keratin filament"/>
    <property type="evidence" value="ECO:0007669"/>
    <property type="project" value="TreeGrafter"/>
</dbReference>
<dbReference type="InterPro" id="IPR043596">
    <property type="entry name" value="CFAP53/TCHP"/>
</dbReference>
<evidence type="ECO:0000256" key="7">
    <source>
        <dbReference type="SAM" id="MobiDB-lite"/>
    </source>
</evidence>
<comment type="similarity">
    <text evidence="2">Belongs to the TCHP family.</text>
</comment>
<dbReference type="Proteomes" id="UP000727407">
    <property type="component" value="Unassembled WGS sequence"/>
</dbReference>
<keyword evidence="4" id="KW-0963">Cytoplasm</keyword>
<feature type="non-terminal residue" evidence="9">
    <location>
        <position position="1"/>
    </location>
</feature>
<feature type="region of interest" description="Disordered" evidence="7">
    <location>
        <begin position="167"/>
        <end position="217"/>
    </location>
</feature>
<feature type="compositionally biased region" description="Basic and acidic residues" evidence="7">
    <location>
        <begin position="257"/>
        <end position="271"/>
    </location>
</feature>
<evidence type="ECO:0000259" key="8">
    <source>
        <dbReference type="Pfam" id="PF13868"/>
    </source>
</evidence>
<feature type="compositionally biased region" description="Basic and acidic residues" evidence="7">
    <location>
        <begin position="419"/>
        <end position="447"/>
    </location>
</feature>
<feature type="domain" description="Trichohyalin-plectin-homology" evidence="8">
    <location>
        <begin position="144"/>
        <end position="481"/>
    </location>
</feature>
<comment type="caution">
    <text evidence="9">The sequence shown here is derived from an EMBL/GenBank/DDBJ whole genome shotgun (WGS) entry which is preliminary data.</text>
</comment>
<dbReference type="PANTHER" id="PTHR31183">
    <property type="entry name" value="TRICHOPLEIN KERATIN FILAMENT-BINDING PROTEIN FAMILY MEMBER"/>
    <property type="match status" value="1"/>
</dbReference>
<evidence type="ECO:0000256" key="6">
    <source>
        <dbReference type="ARBA" id="ARBA00023212"/>
    </source>
</evidence>
<sequence length="489" mass="61007">MALPTLSSHWPSRLRPLQRQLARQREQEARRLQQWQTHSRYFKEQQVRGSKQAQWSSRESYQQSMSAFWRERLHEEKTKSLEDRRERLRSMLQEENTQLEVELRASARDRSATLRQQQDRAEDLRSAREERRKKVAEELLKERWRRNDPELRKVESELHKDHVVSQWEVQQQHKKQADEEAVEERRRFENEYERSRREALERMEEQEGRRREEERQRVEFLRQQMEELRLREEESRRLQREEDALLSRRLQVEQMEEDRRRAEDSRKKSEFGRSLSRQYRAQLKRRAQQVQEELEADRRILAALAEGEEEERRVESARRERAVADVAWMKKVLEEQLEVEREREAEFDLLYREEAQRVWDQREDQWERERRARERLMHEVLGVRQTQLQERMEEKRRAREECERKRAELLQQLEEEEEEKRQQREESEQRRTARMHDINAQVEQRRRERWEEQQRLEQEEAELREGLRLQEEELRLEAEQMTRRGYEEK</sequence>
<evidence type="ECO:0000313" key="10">
    <source>
        <dbReference type="Proteomes" id="UP000727407"/>
    </source>
</evidence>
<dbReference type="GO" id="GO:0006915">
    <property type="term" value="P:apoptotic process"/>
    <property type="evidence" value="ECO:0007669"/>
    <property type="project" value="TreeGrafter"/>
</dbReference>
<organism evidence="9 10">
    <name type="scientific">Clarias magur</name>
    <name type="common">Asian catfish</name>
    <name type="synonym">Macropteronotus magur</name>
    <dbReference type="NCBI Taxonomy" id="1594786"/>
    <lineage>
        <taxon>Eukaryota</taxon>
        <taxon>Metazoa</taxon>
        <taxon>Chordata</taxon>
        <taxon>Craniata</taxon>
        <taxon>Vertebrata</taxon>
        <taxon>Euteleostomi</taxon>
        <taxon>Actinopterygii</taxon>
        <taxon>Neopterygii</taxon>
        <taxon>Teleostei</taxon>
        <taxon>Ostariophysi</taxon>
        <taxon>Siluriformes</taxon>
        <taxon>Clariidae</taxon>
        <taxon>Clarias</taxon>
    </lineage>
</organism>
<dbReference type="InterPro" id="IPR043597">
    <property type="entry name" value="TPH_dom"/>
</dbReference>
<gene>
    <name evidence="9" type="primary">tchp</name>
    <name evidence="9" type="ORF">DAT39_016692</name>
</gene>
<keyword evidence="5" id="KW-0175">Coiled coil</keyword>
<dbReference type="OrthoDB" id="6431598at2759"/>
<evidence type="ECO:0000256" key="2">
    <source>
        <dbReference type="ARBA" id="ARBA00010777"/>
    </source>
</evidence>
<proteinExistence type="inferred from homology"/>
<evidence type="ECO:0000256" key="3">
    <source>
        <dbReference type="ARBA" id="ARBA00017328"/>
    </source>
</evidence>
<name>A0A8J4TWZ3_CLAMG</name>
<dbReference type="Pfam" id="PF13868">
    <property type="entry name" value="TPH"/>
    <property type="match status" value="1"/>
</dbReference>
<keyword evidence="10" id="KW-1185">Reference proteome</keyword>
<evidence type="ECO:0000256" key="4">
    <source>
        <dbReference type="ARBA" id="ARBA00022490"/>
    </source>
</evidence>
<dbReference type="GO" id="GO:0005813">
    <property type="term" value="C:centrosome"/>
    <property type="evidence" value="ECO:0007669"/>
    <property type="project" value="UniProtKB-SubCell"/>
</dbReference>
<keyword evidence="6" id="KW-0206">Cytoskeleton</keyword>
<comment type="subcellular location">
    <subcellularLocation>
        <location evidence="1">Cytoplasm</location>
        <location evidence="1">Cytoskeleton</location>
        <location evidence="1">Microtubule organizing center</location>
        <location evidence="1">Centrosome</location>
    </subcellularLocation>
</comment>
<dbReference type="AlphaFoldDB" id="A0A8J4TWZ3"/>
<evidence type="ECO:0000256" key="1">
    <source>
        <dbReference type="ARBA" id="ARBA00004300"/>
    </source>
</evidence>
<reference evidence="9" key="1">
    <citation type="submission" date="2020-07" db="EMBL/GenBank/DDBJ databases">
        <title>Clarias magur genome sequencing, assembly and annotation.</title>
        <authorList>
            <person name="Kushwaha B."/>
            <person name="Kumar R."/>
            <person name="Das P."/>
            <person name="Joshi C.G."/>
            <person name="Kumar D."/>
            <person name="Nagpure N.S."/>
            <person name="Pandey M."/>
            <person name="Agarwal S."/>
            <person name="Srivastava S."/>
            <person name="Singh M."/>
            <person name="Sahoo L."/>
            <person name="Jayasankar P."/>
            <person name="Meher P.K."/>
            <person name="Koringa P.G."/>
            <person name="Iquebal M.A."/>
            <person name="Das S.P."/>
            <person name="Bit A."/>
            <person name="Patnaik S."/>
            <person name="Patel N."/>
            <person name="Shah T.M."/>
            <person name="Hinsu A."/>
            <person name="Jena J.K."/>
        </authorList>
    </citation>
    <scope>NUCLEOTIDE SEQUENCE</scope>
    <source>
        <strain evidence="9">CIFAMagur01</strain>
        <tissue evidence="9">Testis</tissue>
    </source>
</reference>
<feature type="region of interest" description="Disordered" evidence="7">
    <location>
        <begin position="253"/>
        <end position="274"/>
    </location>
</feature>
<evidence type="ECO:0000313" key="9">
    <source>
        <dbReference type="EMBL" id="KAF5893601.1"/>
    </source>
</evidence>